<organism evidence="3 4">
    <name type="scientific">Heracleum sosnowskyi</name>
    <dbReference type="NCBI Taxonomy" id="360622"/>
    <lineage>
        <taxon>Eukaryota</taxon>
        <taxon>Viridiplantae</taxon>
        <taxon>Streptophyta</taxon>
        <taxon>Embryophyta</taxon>
        <taxon>Tracheophyta</taxon>
        <taxon>Spermatophyta</taxon>
        <taxon>Magnoliopsida</taxon>
        <taxon>eudicotyledons</taxon>
        <taxon>Gunneridae</taxon>
        <taxon>Pentapetalae</taxon>
        <taxon>asterids</taxon>
        <taxon>campanulids</taxon>
        <taxon>Apiales</taxon>
        <taxon>Apiaceae</taxon>
        <taxon>Apioideae</taxon>
        <taxon>apioid superclade</taxon>
        <taxon>Tordylieae</taxon>
        <taxon>Tordyliinae</taxon>
        <taxon>Heracleum</taxon>
    </lineage>
</organism>
<reference evidence="3" key="2">
    <citation type="submission" date="2023-05" db="EMBL/GenBank/DDBJ databases">
        <authorList>
            <person name="Schelkunov M.I."/>
        </authorList>
    </citation>
    <scope>NUCLEOTIDE SEQUENCE</scope>
    <source>
        <strain evidence="3">Hsosn_3</strain>
        <tissue evidence="3">Leaf</tissue>
    </source>
</reference>
<comment type="similarity">
    <text evidence="1">Belongs to the IST1 family.</text>
</comment>
<evidence type="ECO:0000256" key="1">
    <source>
        <dbReference type="ARBA" id="ARBA00005536"/>
    </source>
</evidence>
<proteinExistence type="inferred from homology"/>
<evidence type="ECO:0000256" key="2">
    <source>
        <dbReference type="SAM" id="MobiDB-lite"/>
    </source>
</evidence>
<comment type="caution">
    <text evidence="3">The sequence shown here is derived from an EMBL/GenBank/DDBJ whole genome shotgun (WGS) entry which is preliminary data.</text>
</comment>
<dbReference type="Gene3D" id="1.20.1260.60">
    <property type="entry name" value="Vacuolar protein sorting-associated protein Ist1"/>
    <property type="match status" value="1"/>
</dbReference>
<feature type="compositionally biased region" description="Polar residues" evidence="2">
    <location>
        <begin position="351"/>
        <end position="361"/>
    </location>
</feature>
<dbReference type="InterPro" id="IPR005061">
    <property type="entry name" value="Ist1"/>
</dbReference>
<dbReference type="AlphaFoldDB" id="A0AAD8IHD8"/>
<feature type="compositionally biased region" description="Basic and acidic residues" evidence="2">
    <location>
        <begin position="292"/>
        <end position="304"/>
    </location>
</feature>
<dbReference type="PANTHER" id="PTHR12161:SF13">
    <property type="entry name" value="REGULATOR OF VPS4 ACTIVITY IN THE MVB PATHWAY PROTEIN"/>
    <property type="match status" value="1"/>
</dbReference>
<dbReference type="PANTHER" id="PTHR12161">
    <property type="entry name" value="IST1 FAMILY MEMBER"/>
    <property type="match status" value="1"/>
</dbReference>
<feature type="region of interest" description="Disordered" evidence="2">
    <location>
        <begin position="159"/>
        <end position="196"/>
    </location>
</feature>
<feature type="compositionally biased region" description="Low complexity" evidence="2">
    <location>
        <begin position="619"/>
        <end position="629"/>
    </location>
</feature>
<feature type="compositionally biased region" description="Polar residues" evidence="2">
    <location>
        <begin position="166"/>
        <end position="182"/>
    </location>
</feature>
<feature type="compositionally biased region" description="Basic and acidic residues" evidence="2">
    <location>
        <begin position="317"/>
        <end position="333"/>
    </location>
</feature>
<dbReference type="EMBL" id="JAUIZM010000005">
    <property type="protein sequence ID" value="KAK1385049.1"/>
    <property type="molecule type" value="Genomic_DNA"/>
</dbReference>
<feature type="region of interest" description="Disordered" evidence="2">
    <location>
        <begin position="596"/>
        <end position="672"/>
    </location>
</feature>
<reference evidence="3" key="1">
    <citation type="submission" date="2023-02" db="EMBL/GenBank/DDBJ databases">
        <title>Genome of toxic invasive species Heracleum sosnowskyi carries increased number of genes despite the absence of recent whole-genome duplications.</title>
        <authorList>
            <person name="Schelkunov M."/>
            <person name="Shtratnikova V."/>
            <person name="Makarenko M."/>
            <person name="Klepikova A."/>
            <person name="Omelchenko D."/>
            <person name="Novikova G."/>
            <person name="Obukhova E."/>
            <person name="Bogdanov V."/>
            <person name="Penin A."/>
            <person name="Logacheva M."/>
        </authorList>
    </citation>
    <scope>NUCLEOTIDE SEQUENCE</scope>
    <source>
        <strain evidence="3">Hsosn_3</strain>
        <tissue evidence="3">Leaf</tissue>
    </source>
</reference>
<feature type="compositionally biased region" description="Low complexity" evidence="2">
    <location>
        <begin position="305"/>
        <end position="316"/>
    </location>
</feature>
<evidence type="ECO:0000313" key="4">
    <source>
        <dbReference type="Proteomes" id="UP001237642"/>
    </source>
</evidence>
<feature type="region of interest" description="Disordered" evidence="2">
    <location>
        <begin position="292"/>
        <end position="403"/>
    </location>
</feature>
<accession>A0AAD8IHD8</accession>
<keyword evidence="4" id="KW-1185">Reference proteome</keyword>
<dbReference type="Pfam" id="PF03398">
    <property type="entry name" value="Ist1"/>
    <property type="match status" value="1"/>
</dbReference>
<feature type="compositionally biased region" description="Polar residues" evidence="2">
    <location>
        <begin position="473"/>
        <end position="486"/>
    </location>
</feature>
<evidence type="ECO:0000313" key="3">
    <source>
        <dbReference type="EMBL" id="KAK1385049.1"/>
    </source>
</evidence>
<dbReference type="Proteomes" id="UP001237642">
    <property type="component" value="Unassembled WGS sequence"/>
</dbReference>
<name>A0AAD8IHD8_9APIA</name>
<gene>
    <name evidence="3" type="ORF">POM88_022784</name>
</gene>
<feature type="region of interest" description="Disordered" evidence="2">
    <location>
        <begin position="116"/>
        <end position="135"/>
    </location>
</feature>
<protein>
    <submittedName>
        <fullName evidence="3">Regulator of Vps4 activity in the MVB pathway protein</fullName>
    </submittedName>
</protein>
<dbReference type="InterPro" id="IPR042277">
    <property type="entry name" value="IST1-like"/>
</dbReference>
<feature type="region of interest" description="Disordered" evidence="2">
    <location>
        <begin position="463"/>
        <end position="489"/>
    </location>
</feature>
<feature type="compositionally biased region" description="Basic and acidic residues" evidence="2">
    <location>
        <begin position="340"/>
        <end position="349"/>
    </location>
</feature>
<sequence length="686" mass="76070">MVAAYELIEIYCELIAARLPIIESQKNCPIDLKEAIASVIFASPRCSDIPELTDVKKHFTAKYGKEFITAALELRPNSGVARMVVEKLSAVAPDVQTKSKVLNAIEEEHNIKWDSKSFEEKESEPAEDLLNGPSSFEKAGEMHAVSKIQVPNVQATSSYDKPVGQVNFSESNSRSSLNTPKYSSADPGVLNTNTGFNPDLRSSGSWAERMEYRQSFGRDDAYSDRKHWDIEFKDATSAAHAAAEAAERASMAARAAAELSTREDITRRYSTESQKLKRHDLEGYYAAGNGEDLNRYVQEEDRRPSQSSSRSYSKASIYDEKIVNNMQKPDRYSENVASKETTRAKKDVISPKNNLNNQSFEGGTKRASGRRDDFDTENVNQFGGSNMGRQHNSSSSLSRSSSDNEIYNALDHSNSKSAAAGDPYVENYQESVHNGVENIGSYNDYFTAFDEYELNDDNHKFDAGPKYDVGESKSFSESPAKSVNPTESERVPVTYSMDALKFDSEDELDNSTYDETNDSGIYSPKQKVFSQYPEPANVETQGSTGSLAFKEIREDDVHATGSSDALRLAIQNRMESENRLSYGALTGGFRNKGYMHPPYRKLSDDASSLPKEMAEKNSSRNSSHSQPSNTAKEKSSFSVLTTRSDSDADTDDSMDEVIQKASSIREAPQSQYSDIGSIIRIMPSIA</sequence>
<feature type="compositionally biased region" description="Polar residues" evidence="2">
    <location>
        <begin position="377"/>
        <end position="392"/>
    </location>
</feature>
<dbReference type="GO" id="GO:0015031">
    <property type="term" value="P:protein transport"/>
    <property type="evidence" value="ECO:0007669"/>
    <property type="project" value="InterPro"/>
</dbReference>